<keyword evidence="3" id="KW-1185">Reference proteome</keyword>
<feature type="compositionally biased region" description="Basic and acidic residues" evidence="1">
    <location>
        <begin position="225"/>
        <end position="239"/>
    </location>
</feature>
<dbReference type="AlphaFoldDB" id="A0A9Q1QEW4"/>
<evidence type="ECO:0000313" key="3">
    <source>
        <dbReference type="Proteomes" id="UP001153076"/>
    </source>
</evidence>
<accession>A0A9Q1QEW4</accession>
<reference evidence="2" key="1">
    <citation type="submission" date="2022-04" db="EMBL/GenBank/DDBJ databases">
        <title>Carnegiea gigantea Genome sequencing and assembly v2.</title>
        <authorList>
            <person name="Copetti D."/>
            <person name="Sanderson M.J."/>
            <person name="Burquez A."/>
            <person name="Wojciechowski M.F."/>
        </authorList>
    </citation>
    <scope>NUCLEOTIDE SEQUENCE</scope>
    <source>
        <strain evidence="2">SGP5-SGP5p</strain>
        <tissue evidence="2">Aerial part</tissue>
    </source>
</reference>
<gene>
    <name evidence="2" type="ORF">Cgig2_012987</name>
</gene>
<organism evidence="2 3">
    <name type="scientific">Carnegiea gigantea</name>
    <dbReference type="NCBI Taxonomy" id="171969"/>
    <lineage>
        <taxon>Eukaryota</taxon>
        <taxon>Viridiplantae</taxon>
        <taxon>Streptophyta</taxon>
        <taxon>Embryophyta</taxon>
        <taxon>Tracheophyta</taxon>
        <taxon>Spermatophyta</taxon>
        <taxon>Magnoliopsida</taxon>
        <taxon>eudicotyledons</taxon>
        <taxon>Gunneridae</taxon>
        <taxon>Pentapetalae</taxon>
        <taxon>Caryophyllales</taxon>
        <taxon>Cactineae</taxon>
        <taxon>Cactaceae</taxon>
        <taxon>Cactoideae</taxon>
        <taxon>Echinocereeae</taxon>
        <taxon>Carnegiea</taxon>
    </lineage>
</organism>
<evidence type="ECO:0000256" key="1">
    <source>
        <dbReference type="SAM" id="MobiDB-lite"/>
    </source>
</evidence>
<dbReference type="EMBL" id="JAKOGI010000234">
    <property type="protein sequence ID" value="KAJ8438991.1"/>
    <property type="molecule type" value="Genomic_DNA"/>
</dbReference>
<protein>
    <submittedName>
        <fullName evidence="2">Uncharacterized protein</fullName>
    </submittedName>
</protein>
<evidence type="ECO:0000313" key="2">
    <source>
        <dbReference type="EMBL" id="KAJ8438991.1"/>
    </source>
</evidence>
<feature type="region of interest" description="Disordered" evidence="1">
    <location>
        <begin position="225"/>
        <end position="251"/>
    </location>
</feature>
<comment type="caution">
    <text evidence="2">The sequence shown here is derived from an EMBL/GenBank/DDBJ whole genome shotgun (WGS) entry which is preliminary data.</text>
</comment>
<sequence length="363" mass="42010">MLLDDAMKLGVPRGWMIGNYDGAPSRHGSGTVGAGSWRPIYRKHPMTRKYRRARGRGVSSGNTGIRHPITYYHVTRTEWCRNAGQFRNTWSPFAPPIPLYKSRAGILMEGHLKAFHWRSASRPSRLLPEDYQELCPHFTLSEVEEAARDFDLSEMVQATFYAMLLNDVVELGIARGFIATYLKASLEGCGGHPSNPGCISTSTAFWKHSSDSEFHRWRTRTSDQLRKELGERERENRSDRGKKRKKQNDPISQLHKYRVEEFARDTFRWSLRECSACRPNLLLEDHRDLCPSFDRGVAMQYAHNSNISKMVQMIFYAVVLNDAAKLRLGCKLTIDYIMWVIQKLDWAPIESWLRNIENRLRRA</sequence>
<proteinExistence type="predicted"/>
<name>A0A9Q1QEW4_9CARY</name>
<dbReference type="Proteomes" id="UP001153076">
    <property type="component" value="Unassembled WGS sequence"/>
</dbReference>